<feature type="compositionally biased region" description="Gly residues" evidence="1">
    <location>
        <begin position="37"/>
        <end position="50"/>
    </location>
</feature>
<name>A0A2Z4Y784_SUMC1</name>
<reference evidence="2 3" key="1">
    <citation type="submission" date="2018-05" db="EMBL/GenBank/DDBJ databases">
        <title>A metagenomic window into the 2 km-deep terrestrial subsurface aquifer revealed taxonomically and functionally diverse microbial community comprising novel uncultured bacterial lineages.</title>
        <authorList>
            <person name="Kadnikov V.V."/>
            <person name="Mardanov A.V."/>
            <person name="Beletsky A.V."/>
            <person name="Banks D."/>
            <person name="Pimenov N.V."/>
            <person name="Frank Y.A."/>
            <person name="Karnachuk O.V."/>
            <person name="Ravin N.V."/>
        </authorList>
    </citation>
    <scope>NUCLEOTIDE SEQUENCE [LARGE SCALE GENOMIC DNA]</scope>
    <source>
        <strain evidence="2">BY</strain>
    </source>
</reference>
<accession>A0A2Z4Y784</accession>
<proteinExistence type="predicted"/>
<evidence type="ECO:0000256" key="1">
    <source>
        <dbReference type="SAM" id="MobiDB-lite"/>
    </source>
</evidence>
<sequence>MAARVLSSLSASQTVYPTKANKLEEAYGKGQNAGPPLRGGPGSRGGAGRA</sequence>
<feature type="region of interest" description="Disordered" evidence="1">
    <location>
        <begin position="1"/>
        <end position="50"/>
    </location>
</feature>
<dbReference type="EMBL" id="CP030759">
    <property type="protein sequence ID" value="AXA36819.1"/>
    <property type="molecule type" value="Genomic_DNA"/>
</dbReference>
<dbReference type="Proteomes" id="UP000262583">
    <property type="component" value="Chromosome"/>
</dbReference>
<organism evidence="2 3">
    <name type="scientific">Sumerlaea chitinivorans</name>
    <dbReference type="NCBI Taxonomy" id="2250252"/>
    <lineage>
        <taxon>Bacteria</taxon>
        <taxon>Candidatus Sumerlaeota</taxon>
        <taxon>Candidatus Sumerlaeia</taxon>
        <taxon>Candidatus Sumerlaeales</taxon>
        <taxon>Candidatus Sumerlaeaceae</taxon>
        <taxon>Candidatus Sumerlaea</taxon>
    </lineage>
</organism>
<evidence type="ECO:0000313" key="3">
    <source>
        <dbReference type="Proteomes" id="UP000262583"/>
    </source>
</evidence>
<evidence type="ECO:0000313" key="2">
    <source>
        <dbReference type="EMBL" id="AXA36819.1"/>
    </source>
</evidence>
<protein>
    <submittedName>
        <fullName evidence="2">Uncharacterized protein</fullName>
    </submittedName>
</protein>
<gene>
    <name evidence="2" type="ORF">BRCON_2042</name>
</gene>
<feature type="compositionally biased region" description="Polar residues" evidence="1">
    <location>
        <begin position="7"/>
        <end position="16"/>
    </location>
</feature>
<dbReference type="AlphaFoldDB" id="A0A2Z4Y784"/>
<dbReference type="KEGG" id="schv:BRCON_2042"/>